<gene>
    <name evidence="1" type="ORF">NCTC10211_05089</name>
</gene>
<dbReference type="EMBL" id="UGYK01000002">
    <property type="protein sequence ID" value="SUI79974.1"/>
    <property type="molecule type" value="Genomic_DNA"/>
</dbReference>
<protein>
    <submittedName>
        <fullName evidence="1">Uncharacterized protein</fullName>
    </submittedName>
</protein>
<accession>A0A380AHB2</accession>
<name>A0A380AHB2_SERMA</name>
<evidence type="ECO:0000313" key="2">
    <source>
        <dbReference type="Proteomes" id="UP000254765"/>
    </source>
</evidence>
<reference evidence="1 2" key="1">
    <citation type="submission" date="2018-06" db="EMBL/GenBank/DDBJ databases">
        <authorList>
            <consortium name="Pathogen Informatics"/>
            <person name="Doyle S."/>
        </authorList>
    </citation>
    <scope>NUCLEOTIDE SEQUENCE [LARGE SCALE GENOMIC DNA]</scope>
    <source>
        <strain evidence="1 2">NCTC10211</strain>
    </source>
</reference>
<dbReference type="Proteomes" id="UP000254765">
    <property type="component" value="Unassembled WGS sequence"/>
</dbReference>
<proteinExistence type="predicted"/>
<organism evidence="1 2">
    <name type="scientific">Serratia marcescens</name>
    <dbReference type="NCBI Taxonomy" id="615"/>
    <lineage>
        <taxon>Bacteria</taxon>
        <taxon>Pseudomonadati</taxon>
        <taxon>Pseudomonadota</taxon>
        <taxon>Gammaproteobacteria</taxon>
        <taxon>Enterobacterales</taxon>
        <taxon>Yersiniaceae</taxon>
        <taxon>Serratia</taxon>
    </lineage>
</organism>
<sequence length="69" mass="7818">MHQLGLLDELLTLPHQRAESLHAEVAGRDIKLADFTRLPTRCKFIAFMPQWEFLNFLASRPPPSPTSGC</sequence>
<dbReference type="AlphaFoldDB" id="A0A380AHB2"/>
<evidence type="ECO:0000313" key="1">
    <source>
        <dbReference type="EMBL" id="SUI79974.1"/>
    </source>
</evidence>